<keyword evidence="7" id="KW-1185">Reference proteome</keyword>
<dbReference type="InterPro" id="IPR002018">
    <property type="entry name" value="CarbesteraseB"/>
</dbReference>
<organism evidence="6 7">
    <name type="scientific">Streptomyces salinarius</name>
    <dbReference type="NCBI Taxonomy" id="2762598"/>
    <lineage>
        <taxon>Bacteria</taxon>
        <taxon>Bacillati</taxon>
        <taxon>Actinomycetota</taxon>
        <taxon>Actinomycetes</taxon>
        <taxon>Kitasatosporales</taxon>
        <taxon>Streptomycetaceae</taxon>
        <taxon>Streptomyces</taxon>
    </lineage>
</organism>
<sequence>MASQPQAARERRGAPAVVPSPPRPRAATGSRVVVRTTGGPVAGERAAGVTAFRGVPYAGPPVGPLRFASPRPPVPWSGVREAVRFGPVSHQPAIPNRPVPPGSEDSLHANVFTPATTGSRPVLVYVHGGGWQAGAGSMPAYDGTRLAERGDLVVVTFNYRLGVLGFGLHEELTDPTTGHAANWGLQDQVALLRWVHDNAAAFGGDPGNITVCGTSAGGAAAWQLSLLPAVRGLIRRLVCVSPSHVTAPGTALTAEDSRTAYATVARRLGTTVAGLREVPVAALTDAWEALFAPPPQDRVVASGRWYRGPVVDGRTMPAPDHLLPTPDMPVLSVHTSTEGSFYTGPGSPYPQPCPRGDAALVGAVRQVLRLAVPDADDGLARACAAAYRAAARDAGLPGDPRSLWTEIWGDAFFRHQIVRFADRHARRGASPLYMMEFAHPALPPHFGTPHEATSPFLFGTHRLPQFAEVFGDGPVQRLLSDVFVDLVAAFARTSVPHTPNTADWPAYTPDEPSTLVLGGPGVVEVTRTPKLAQLGFWDTVGWSPAP</sequence>
<dbReference type="EC" id="3.1.1.-" evidence="3"/>
<dbReference type="InterPro" id="IPR019826">
    <property type="entry name" value="Carboxylesterase_B_AS"/>
</dbReference>
<proteinExistence type="inferred from homology"/>
<dbReference type="EMBL" id="JBITPR010000060">
    <property type="protein sequence ID" value="MFI7875407.1"/>
    <property type="molecule type" value="Genomic_DNA"/>
</dbReference>
<evidence type="ECO:0000313" key="7">
    <source>
        <dbReference type="Proteomes" id="UP001614264"/>
    </source>
</evidence>
<protein>
    <recommendedName>
        <fullName evidence="3">Carboxylic ester hydrolase</fullName>
        <ecNumber evidence="3">3.1.1.-</ecNumber>
    </recommendedName>
</protein>
<comment type="similarity">
    <text evidence="1 3">Belongs to the type-B carboxylesterase/lipase family.</text>
</comment>
<reference evidence="6 7" key="1">
    <citation type="submission" date="2024-07" db="EMBL/GenBank/DDBJ databases">
        <title>Whole genome sequencing of Prodigiosin pigment-producing Streptomyces salinarius isolated from rhizosphere soil of Arachis hypogaea.</title>
        <authorList>
            <person name="Vidhya A."/>
            <person name="Ramya S."/>
        </authorList>
    </citation>
    <scope>NUCLEOTIDE SEQUENCE [LARGE SCALE GENOMIC DNA]</scope>
    <source>
        <strain evidence="6 7">VRMG2420</strain>
    </source>
</reference>
<name>A0ABW8BLT0_9ACTN</name>
<gene>
    <name evidence="6" type="ORF">AB4829_33050</name>
</gene>
<dbReference type="Proteomes" id="UP001614264">
    <property type="component" value="Unassembled WGS sequence"/>
</dbReference>
<feature type="domain" description="Carboxylesterase type B" evidence="5">
    <location>
        <begin position="32"/>
        <end position="537"/>
    </location>
</feature>
<evidence type="ECO:0000259" key="5">
    <source>
        <dbReference type="Pfam" id="PF00135"/>
    </source>
</evidence>
<evidence type="ECO:0000256" key="4">
    <source>
        <dbReference type="SAM" id="MobiDB-lite"/>
    </source>
</evidence>
<comment type="caution">
    <text evidence="6">The sequence shown here is derived from an EMBL/GenBank/DDBJ whole genome shotgun (WGS) entry which is preliminary data.</text>
</comment>
<feature type="region of interest" description="Disordered" evidence="4">
    <location>
        <begin position="1"/>
        <end position="39"/>
    </location>
</feature>
<dbReference type="Pfam" id="PF00135">
    <property type="entry name" value="COesterase"/>
    <property type="match status" value="1"/>
</dbReference>
<evidence type="ECO:0000256" key="2">
    <source>
        <dbReference type="ARBA" id="ARBA00022801"/>
    </source>
</evidence>
<keyword evidence="2 3" id="KW-0378">Hydrolase</keyword>
<dbReference type="PROSITE" id="PS00122">
    <property type="entry name" value="CARBOXYLESTERASE_B_1"/>
    <property type="match status" value="1"/>
</dbReference>
<dbReference type="PANTHER" id="PTHR11559">
    <property type="entry name" value="CARBOXYLESTERASE"/>
    <property type="match status" value="1"/>
</dbReference>
<evidence type="ECO:0000313" key="6">
    <source>
        <dbReference type="EMBL" id="MFI7875407.1"/>
    </source>
</evidence>
<evidence type="ECO:0000256" key="1">
    <source>
        <dbReference type="ARBA" id="ARBA00005964"/>
    </source>
</evidence>
<dbReference type="Gene3D" id="3.40.50.1820">
    <property type="entry name" value="alpha/beta hydrolase"/>
    <property type="match status" value="1"/>
</dbReference>
<dbReference type="InterPro" id="IPR050309">
    <property type="entry name" value="Type-B_Carboxylest/Lipase"/>
</dbReference>
<accession>A0ABW8BLT0</accession>
<dbReference type="InterPro" id="IPR029058">
    <property type="entry name" value="AB_hydrolase_fold"/>
</dbReference>
<dbReference type="RefSeq" id="WP_399594730.1">
    <property type="nucleotide sequence ID" value="NZ_JBITPR010000060.1"/>
</dbReference>
<dbReference type="SUPFAM" id="SSF53474">
    <property type="entry name" value="alpha/beta-Hydrolases"/>
    <property type="match status" value="1"/>
</dbReference>
<evidence type="ECO:0000256" key="3">
    <source>
        <dbReference type="RuleBase" id="RU361235"/>
    </source>
</evidence>